<keyword evidence="5 6" id="KW-0560">Oxidoreductase</keyword>
<evidence type="ECO:0000256" key="6">
    <source>
        <dbReference type="RuleBase" id="RU003862"/>
    </source>
</evidence>
<gene>
    <name evidence="7" type="ORF">BLA60_21640</name>
</gene>
<evidence type="ECO:0000256" key="5">
    <source>
        <dbReference type="ARBA" id="ARBA00023002"/>
    </source>
</evidence>
<organism evidence="7 8">
    <name type="scientific">Actinophytocola xinjiangensis</name>
    <dbReference type="NCBI Taxonomy" id="485602"/>
    <lineage>
        <taxon>Bacteria</taxon>
        <taxon>Bacillati</taxon>
        <taxon>Actinomycetota</taxon>
        <taxon>Actinomycetes</taxon>
        <taxon>Pseudonocardiales</taxon>
        <taxon>Pseudonocardiaceae</taxon>
    </lineage>
</organism>
<keyword evidence="8" id="KW-1185">Reference proteome</keyword>
<reference evidence="7 8" key="1">
    <citation type="submission" date="2016-12" db="EMBL/GenBank/DDBJ databases">
        <title>The draft genome sequence of Actinophytocola xinjiangensis.</title>
        <authorList>
            <person name="Wang W."/>
            <person name="Yuan L."/>
        </authorList>
    </citation>
    <scope>NUCLEOTIDE SEQUENCE [LARGE SCALE GENOMIC DNA]</scope>
    <source>
        <strain evidence="7 8">CGMCC 4.4663</strain>
    </source>
</reference>
<dbReference type="InterPro" id="IPR003171">
    <property type="entry name" value="Mehydrof_redctse-like"/>
</dbReference>
<evidence type="ECO:0000256" key="3">
    <source>
        <dbReference type="ARBA" id="ARBA00022630"/>
    </source>
</evidence>
<dbReference type="OrthoDB" id="9812555at2"/>
<dbReference type="Pfam" id="PF02219">
    <property type="entry name" value="MTHFR"/>
    <property type="match status" value="1"/>
</dbReference>
<dbReference type="Gene3D" id="3.20.20.220">
    <property type="match status" value="1"/>
</dbReference>
<evidence type="ECO:0000256" key="4">
    <source>
        <dbReference type="ARBA" id="ARBA00022827"/>
    </source>
</evidence>
<comment type="cofactor">
    <cofactor evidence="1 6">
        <name>FAD</name>
        <dbReference type="ChEBI" id="CHEBI:57692"/>
    </cofactor>
</comment>
<dbReference type="Proteomes" id="UP000185696">
    <property type="component" value="Unassembled WGS sequence"/>
</dbReference>
<accession>A0A7Z0WNJ8</accession>
<comment type="similarity">
    <text evidence="6">Belongs to the methylenetetrahydrofolate reductase family.</text>
</comment>
<evidence type="ECO:0000313" key="7">
    <source>
        <dbReference type="EMBL" id="OLF09176.1"/>
    </source>
</evidence>
<evidence type="ECO:0000256" key="1">
    <source>
        <dbReference type="ARBA" id="ARBA00001974"/>
    </source>
</evidence>
<dbReference type="AlphaFoldDB" id="A0A7Z0WNJ8"/>
<protein>
    <recommendedName>
        <fullName evidence="6">Methylenetetrahydrofolate reductase</fullName>
    </recommendedName>
</protein>
<comment type="pathway">
    <text evidence="2 6">One-carbon metabolism; tetrahydrofolate interconversion.</text>
</comment>
<name>A0A7Z0WNJ8_9PSEU</name>
<comment type="caution">
    <text evidence="7">The sequence shown here is derived from an EMBL/GenBank/DDBJ whole genome shotgun (WGS) entry which is preliminary data.</text>
</comment>
<dbReference type="SUPFAM" id="SSF51730">
    <property type="entry name" value="FAD-linked oxidoreductase"/>
    <property type="match status" value="1"/>
</dbReference>
<dbReference type="GO" id="GO:0035999">
    <property type="term" value="P:tetrahydrofolate interconversion"/>
    <property type="evidence" value="ECO:0007669"/>
    <property type="project" value="UniProtKB-UniPathway"/>
</dbReference>
<dbReference type="InterPro" id="IPR029041">
    <property type="entry name" value="FAD-linked_oxidoreductase-like"/>
</dbReference>
<sequence>MRNKELLERPRYEVIPTASVEDRILDSVPREITVTITASPTKGLEPTFALAERLAAQGFRTVPHVSARLVRDEIHLKEIVDRLVGAGIEDVFVPAGDSTTPAGRYDGALALLADLAALGRPFRDVGITGYPESHPTITDDVVVQSMWDKRVHATYIVSNLCFAPKSLATWVQRVRRRGVTLPILLGLAGPVQRAKLVSMATKIGVGESTRFLLRHGSWFVRMATPGAYSPERLLTRTALPDGDVAGLHVFTFNQVAETERWRRDLLTTR</sequence>
<dbReference type="GO" id="GO:0004489">
    <property type="term" value="F:methylenetetrahydrofolate reductase [NAD(P)H] activity"/>
    <property type="evidence" value="ECO:0007669"/>
    <property type="project" value="InterPro"/>
</dbReference>
<dbReference type="GO" id="GO:0006555">
    <property type="term" value="P:methionine metabolic process"/>
    <property type="evidence" value="ECO:0007669"/>
    <property type="project" value="InterPro"/>
</dbReference>
<proteinExistence type="inferred from homology"/>
<keyword evidence="3 6" id="KW-0285">Flavoprotein</keyword>
<dbReference type="EMBL" id="MSIF01000010">
    <property type="protein sequence ID" value="OLF09176.1"/>
    <property type="molecule type" value="Genomic_DNA"/>
</dbReference>
<evidence type="ECO:0000313" key="8">
    <source>
        <dbReference type="Proteomes" id="UP000185696"/>
    </source>
</evidence>
<evidence type="ECO:0000256" key="2">
    <source>
        <dbReference type="ARBA" id="ARBA00004777"/>
    </source>
</evidence>
<keyword evidence="4 6" id="KW-0274">FAD</keyword>
<dbReference type="RefSeq" id="WP_075134766.1">
    <property type="nucleotide sequence ID" value="NZ_MSIF01000010.1"/>
</dbReference>
<dbReference type="UniPathway" id="UPA00193"/>